<keyword evidence="1" id="KW-0175">Coiled coil</keyword>
<evidence type="ECO:0000313" key="3">
    <source>
        <dbReference type="EMBL" id="MED1203144.1"/>
    </source>
</evidence>
<proteinExistence type="predicted"/>
<keyword evidence="4" id="KW-1185">Reference proteome</keyword>
<accession>A0ABU6MFU3</accession>
<sequence>MHYRQVIQNGMHTPHSPYPQTAPQTASVQKQEDPEYARLKEEIRRMEKDMDRMNRRILLIELQLNNLTPAGLAPPIMELPPMAKMDAMEKQGYANYKNLMSGMNPFGINSKQSFDC</sequence>
<organism evidence="3 4">
    <name type="scientific">Heyndrickxia acidicola</name>
    <dbReference type="NCBI Taxonomy" id="209389"/>
    <lineage>
        <taxon>Bacteria</taxon>
        <taxon>Bacillati</taxon>
        <taxon>Bacillota</taxon>
        <taxon>Bacilli</taxon>
        <taxon>Bacillales</taxon>
        <taxon>Bacillaceae</taxon>
        <taxon>Heyndrickxia</taxon>
    </lineage>
</organism>
<dbReference type="Proteomes" id="UP001341444">
    <property type="component" value="Unassembled WGS sequence"/>
</dbReference>
<evidence type="ECO:0000256" key="1">
    <source>
        <dbReference type="SAM" id="Coils"/>
    </source>
</evidence>
<name>A0ABU6MFU3_9BACI</name>
<evidence type="ECO:0000256" key="2">
    <source>
        <dbReference type="SAM" id="MobiDB-lite"/>
    </source>
</evidence>
<feature type="region of interest" description="Disordered" evidence="2">
    <location>
        <begin position="1"/>
        <end position="35"/>
    </location>
</feature>
<feature type="coiled-coil region" evidence="1">
    <location>
        <begin position="36"/>
        <end position="63"/>
    </location>
</feature>
<feature type="compositionally biased region" description="Polar residues" evidence="2">
    <location>
        <begin position="18"/>
        <end position="29"/>
    </location>
</feature>
<protein>
    <submittedName>
        <fullName evidence="3">Uncharacterized protein</fullName>
    </submittedName>
</protein>
<dbReference type="EMBL" id="JARMAB010000011">
    <property type="protein sequence ID" value="MED1203144.1"/>
    <property type="molecule type" value="Genomic_DNA"/>
</dbReference>
<feature type="compositionally biased region" description="Polar residues" evidence="2">
    <location>
        <begin position="1"/>
        <end position="11"/>
    </location>
</feature>
<gene>
    <name evidence="3" type="ORF">P4T90_08635</name>
</gene>
<dbReference type="RefSeq" id="WP_066270039.1">
    <property type="nucleotide sequence ID" value="NZ_JARMAB010000011.1"/>
</dbReference>
<comment type="caution">
    <text evidence="3">The sequence shown here is derived from an EMBL/GenBank/DDBJ whole genome shotgun (WGS) entry which is preliminary data.</text>
</comment>
<evidence type="ECO:0000313" key="4">
    <source>
        <dbReference type="Proteomes" id="UP001341444"/>
    </source>
</evidence>
<reference evidence="3 4" key="1">
    <citation type="submission" date="2023-03" db="EMBL/GenBank/DDBJ databases">
        <title>Bacillus Genome Sequencing.</title>
        <authorList>
            <person name="Dunlap C."/>
        </authorList>
    </citation>
    <scope>NUCLEOTIDE SEQUENCE [LARGE SCALE GENOMIC DNA]</scope>
    <source>
        <strain evidence="3 4">B-23453</strain>
    </source>
</reference>